<dbReference type="InParanoid" id="A0A7R8UYH6"/>
<dbReference type="OrthoDB" id="9615015at2759"/>
<keyword evidence="6" id="KW-1133">Transmembrane helix</keyword>
<keyword evidence="3" id="KW-0297">G-protein coupled receptor</keyword>
<feature type="transmembrane region" description="Helical" evidence="6">
    <location>
        <begin position="132"/>
        <end position="154"/>
    </location>
</feature>
<keyword evidence="4" id="KW-0675">Receptor</keyword>
<dbReference type="EMBL" id="LR899012">
    <property type="protein sequence ID" value="CAD7089337.1"/>
    <property type="molecule type" value="Genomic_DNA"/>
</dbReference>
<sequence>MASMSQLKILTREFAMDLKAGTFLVAPSVKNSSCSHPRYTTTVLISNIGPVEIIEALIILLLTLGVIGANALVIFVINNRRYTPFIHQQGCVAILSATWVMSLTVFGMLVLPKGYYFNGTGLMACEPFYSKPSYRILATCALYFPTTMILMYCYGSSFHMSRFRLHDQTLTNSTLSSTAATTATTAATTSCTNKNILEQERNLNGPTSRSMAAISLGFIVMVTPWTIQEIVTACTGSKLPAFLDFLVTWSALSNSFWNPFLYWLLNSHFRRLGRHLLTNKFCQYEETPDHKSHCCNIISECDQLSLPLPPGPPSVRRSDQHQTTVIRPDIEGLSEKYWGEILERTVSSNSLHALQKTYGQTQHHPQQSTTNFSITNDLNLQSCEIGERLATTFMNSNDNVLKKCEHIYHDVNCAKNKVNFSTSGSCPSSSILPDI</sequence>
<dbReference type="PANTHER" id="PTHR24230">
    <property type="entry name" value="G-PROTEIN COUPLED RECEPTOR"/>
    <property type="match status" value="1"/>
</dbReference>
<dbReference type="SUPFAM" id="SSF81321">
    <property type="entry name" value="Family A G protein-coupled receptor-like"/>
    <property type="match status" value="1"/>
</dbReference>
<protein>
    <recommendedName>
        <fullName evidence="9">G-protein coupled receptors family 1 profile domain-containing protein</fullName>
    </recommendedName>
</protein>
<feature type="transmembrane region" description="Helical" evidence="6">
    <location>
        <begin position="247"/>
        <end position="265"/>
    </location>
</feature>
<dbReference type="Gene3D" id="1.20.1070.10">
    <property type="entry name" value="Rhodopsin 7-helix transmembrane proteins"/>
    <property type="match status" value="1"/>
</dbReference>
<keyword evidence="8" id="KW-1185">Reference proteome</keyword>
<evidence type="ECO:0000313" key="7">
    <source>
        <dbReference type="EMBL" id="CAD7089337.1"/>
    </source>
</evidence>
<evidence type="ECO:0000256" key="4">
    <source>
        <dbReference type="ARBA" id="ARBA00023170"/>
    </source>
</evidence>
<evidence type="ECO:0000256" key="1">
    <source>
        <dbReference type="ARBA" id="ARBA00004651"/>
    </source>
</evidence>
<accession>A0A7R8UYH6</accession>
<proteinExistence type="predicted"/>
<dbReference type="GO" id="GO:0005886">
    <property type="term" value="C:plasma membrane"/>
    <property type="evidence" value="ECO:0007669"/>
    <property type="project" value="UniProtKB-SubCell"/>
</dbReference>
<feature type="transmembrane region" description="Helical" evidence="6">
    <location>
        <begin position="90"/>
        <end position="112"/>
    </location>
</feature>
<evidence type="ECO:0000256" key="3">
    <source>
        <dbReference type="ARBA" id="ARBA00023040"/>
    </source>
</evidence>
<name>A0A7R8UYH6_HERIL</name>
<keyword evidence="6" id="KW-0472">Membrane</keyword>
<evidence type="ECO:0008006" key="9">
    <source>
        <dbReference type="Google" id="ProtNLM"/>
    </source>
</evidence>
<comment type="subcellular location">
    <subcellularLocation>
        <location evidence="1">Cell membrane</location>
        <topology evidence="1">Multi-pass membrane protein</topology>
    </subcellularLocation>
</comment>
<evidence type="ECO:0000256" key="5">
    <source>
        <dbReference type="ARBA" id="ARBA00023224"/>
    </source>
</evidence>
<evidence type="ECO:0000256" key="2">
    <source>
        <dbReference type="ARBA" id="ARBA00022475"/>
    </source>
</evidence>
<dbReference type="PANTHER" id="PTHR24230:SF141">
    <property type="entry name" value="G-PROTEIN COUPLED RECEPTORS FAMILY 1 PROFILE DOMAIN-CONTAINING PROTEIN"/>
    <property type="match status" value="1"/>
</dbReference>
<feature type="transmembrane region" description="Helical" evidence="6">
    <location>
        <begin position="210"/>
        <end position="227"/>
    </location>
</feature>
<keyword evidence="5" id="KW-0807">Transducer</keyword>
<keyword evidence="2" id="KW-1003">Cell membrane</keyword>
<dbReference type="Proteomes" id="UP000594454">
    <property type="component" value="Chromosome 4"/>
</dbReference>
<dbReference type="GO" id="GO:0035237">
    <property type="term" value="F:corazonin receptor activity"/>
    <property type="evidence" value="ECO:0007669"/>
    <property type="project" value="TreeGrafter"/>
</dbReference>
<feature type="transmembrane region" description="Helical" evidence="6">
    <location>
        <begin position="56"/>
        <end position="78"/>
    </location>
</feature>
<reference evidence="7 8" key="1">
    <citation type="submission" date="2020-11" db="EMBL/GenBank/DDBJ databases">
        <authorList>
            <person name="Wallbank WR R."/>
            <person name="Pardo Diaz C."/>
            <person name="Kozak K."/>
            <person name="Martin S."/>
            <person name="Jiggins C."/>
            <person name="Moest M."/>
            <person name="Warren A I."/>
            <person name="Generalovic N T."/>
            <person name="Byers J.R.P. K."/>
            <person name="Montejo-Kovacevich G."/>
            <person name="Yen C E."/>
        </authorList>
    </citation>
    <scope>NUCLEOTIDE SEQUENCE [LARGE SCALE GENOMIC DNA]</scope>
</reference>
<organism evidence="7 8">
    <name type="scientific">Hermetia illucens</name>
    <name type="common">Black soldier fly</name>
    <dbReference type="NCBI Taxonomy" id="343691"/>
    <lineage>
        <taxon>Eukaryota</taxon>
        <taxon>Metazoa</taxon>
        <taxon>Ecdysozoa</taxon>
        <taxon>Arthropoda</taxon>
        <taxon>Hexapoda</taxon>
        <taxon>Insecta</taxon>
        <taxon>Pterygota</taxon>
        <taxon>Neoptera</taxon>
        <taxon>Endopterygota</taxon>
        <taxon>Diptera</taxon>
        <taxon>Brachycera</taxon>
        <taxon>Stratiomyomorpha</taxon>
        <taxon>Stratiomyidae</taxon>
        <taxon>Hermetiinae</taxon>
        <taxon>Hermetia</taxon>
    </lineage>
</organism>
<gene>
    <name evidence="7" type="ORF">HERILL_LOCUS11892</name>
</gene>
<keyword evidence="6" id="KW-0812">Transmembrane</keyword>
<dbReference type="AlphaFoldDB" id="A0A7R8UYH6"/>
<dbReference type="FunCoup" id="A0A7R8UYH6">
    <property type="interactions" value="25"/>
</dbReference>
<dbReference type="CDD" id="cd00637">
    <property type="entry name" value="7tm_classA_rhodopsin-like"/>
    <property type="match status" value="1"/>
</dbReference>
<evidence type="ECO:0000313" key="8">
    <source>
        <dbReference type="Proteomes" id="UP000594454"/>
    </source>
</evidence>
<evidence type="ECO:0000256" key="6">
    <source>
        <dbReference type="SAM" id="Phobius"/>
    </source>
</evidence>